<evidence type="ECO:0000259" key="7">
    <source>
        <dbReference type="PROSITE" id="PS51007"/>
    </source>
</evidence>
<sequence>MLCLCALALAGCRPSLTPSKPLSELTPQELRGHQVYQAECARCHYANSQDGLRGPGLEGVFRKKYLASGLPANDHNVEQAILYGRNMMPSFGDDLSQQQLDDLMAYLHTL</sequence>
<dbReference type="EMBL" id="DTKL01000044">
    <property type="protein sequence ID" value="HGY94512.1"/>
    <property type="molecule type" value="Genomic_DNA"/>
</dbReference>
<dbReference type="PRINTS" id="PR00605">
    <property type="entry name" value="CYTCHROMECIC"/>
</dbReference>
<dbReference type="GO" id="GO:0005506">
    <property type="term" value="F:iron ion binding"/>
    <property type="evidence" value="ECO:0007669"/>
    <property type="project" value="InterPro"/>
</dbReference>
<dbReference type="InterPro" id="IPR009056">
    <property type="entry name" value="Cyt_c-like_dom"/>
</dbReference>
<evidence type="ECO:0000256" key="2">
    <source>
        <dbReference type="ARBA" id="ARBA00022617"/>
    </source>
</evidence>
<feature type="domain" description="Cytochrome c" evidence="7">
    <location>
        <begin position="27"/>
        <end position="110"/>
    </location>
</feature>
<dbReference type="GO" id="GO:0009055">
    <property type="term" value="F:electron transfer activity"/>
    <property type="evidence" value="ECO:0007669"/>
    <property type="project" value="InterPro"/>
</dbReference>
<name>A0A7V4XSY1_9BACT</name>
<evidence type="ECO:0000256" key="6">
    <source>
        <dbReference type="PROSITE-ProRule" id="PRU00433"/>
    </source>
</evidence>
<protein>
    <submittedName>
        <fullName evidence="8">Cytochrome c</fullName>
    </submittedName>
</protein>
<evidence type="ECO:0000313" key="8">
    <source>
        <dbReference type="EMBL" id="HGY94512.1"/>
    </source>
</evidence>
<organism evidence="8">
    <name type="scientific">Acidobacterium capsulatum</name>
    <dbReference type="NCBI Taxonomy" id="33075"/>
    <lineage>
        <taxon>Bacteria</taxon>
        <taxon>Pseudomonadati</taxon>
        <taxon>Acidobacteriota</taxon>
        <taxon>Terriglobia</taxon>
        <taxon>Terriglobales</taxon>
        <taxon>Acidobacteriaceae</taxon>
        <taxon>Acidobacterium</taxon>
    </lineage>
</organism>
<keyword evidence="5 6" id="KW-0408">Iron</keyword>
<dbReference type="InterPro" id="IPR051811">
    <property type="entry name" value="Cytochrome_c550/c551-like"/>
</dbReference>
<dbReference type="SUPFAM" id="SSF46626">
    <property type="entry name" value="Cytochrome c"/>
    <property type="match status" value="1"/>
</dbReference>
<evidence type="ECO:0000256" key="4">
    <source>
        <dbReference type="ARBA" id="ARBA00022982"/>
    </source>
</evidence>
<dbReference type="InterPro" id="IPR036909">
    <property type="entry name" value="Cyt_c-like_dom_sf"/>
</dbReference>
<dbReference type="PANTHER" id="PTHR37823">
    <property type="entry name" value="CYTOCHROME C-553-LIKE"/>
    <property type="match status" value="1"/>
</dbReference>
<keyword evidence="4" id="KW-0249">Electron transport</keyword>
<gene>
    <name evidence="8" type="ORF">ENW50_07495</name>
</gene>
<dbReference type="PANTHER" id="PTHR37823:SF1">
    <property type="entry name" value="CYTOCHROME C-553-LIKE"/>
    <property type="match status" value="1"/>
</dbReference>
<comment type="caution">
    <text evidence="8">The sequence shown here is derived from an EMBL/GenBank/DDBJ whole genome shotgun (WGS) entry which is preliminary data.</text>
</comment>
<keyword evidence="3 6" id="KW-0479">Metal-binding</keyword>
<dbReference type="GO" id="GO:0020037">
    <property type="term" value="F:heme binding"/>
    <property type="evidence" value="ECO:0007669"/>
    <property type="project" value="InterPro"/>
</dbReference>
<proteinExistence type="predicted"/>
<dbReference type="InterPro" id="IPR008168">
    <property type="entry name" value="Cyt_C_IC"/>
</dbReference>
<accession>A0A7V4XSY1</accession>
<evidence type="ECO:0000256" key="3">
    <source>
        <dbReference type="ARBA" id="ARBA00022723"/>
    </source>
</evidence>
<reference evidence="8" key="1">
    <citation type="journal article" date="2020" name="mSystems">
        <title>Genome- and Community-Level Interaction Insights into Carbon Utilization and Element Cycling Functions of Hydrothermarchaeota in Hydrothermal Sediment.</title>
        <authorList>
            <person name="Zhou Z."/>
            <person name="Liu Y."/>
            <person name="Xu W."/>
            <person name="Pan J."/>
            <person name="Luo Z.H."/>
            <person name="Li M."/>
        </authorList>
    </citation>
    <scope>NUCLEOTIDE SEQUENCE [LARGE SCALE GENOMIC DNA]</scope>
    <source>
        <strain evidence="8">SpSt-855</strain>
    </source>
</reference>
<keyword evidence="2 6" id="KW-0349">Heme</keyword>
<keyword evidence="1" id="KW-0813">Transport</keyword>
<dbReference type="Pfam" id="PF13442">
    <property type="entry name" value="Cytochrome_CBB3"/>
    <property type="match status" value="1"/>
</dbReference>
<evidence type="ECO:0000256" key="1">
    <source>
        <dbReference type="ARBA" id="ARBA00022448"/>
    </source>
</evidence>
<dbReference type="AlphaFoldDB" id="A0A7V4XSY1"/>
<evidence type="ECO:0000256" key="5">
    <source>
        <dbReference type="ARBA" id="ARBA00023004"/>
    </source>
</evidence>
<dbReference type="PROSITE" id="PS51007">
    <property type="entry name" value="CYTC"/>
    <property type="match status" value="1"/>
</dbReference>
<dbReference type="Gene3D" id="1.10.760.10">
    <property type="entry name" value="Cytochrome c-like domain"/>
    <property type="match status" value="1"/>
</dbReference>